<keyword evidence="1" id="KW-0472">Membrane</keyword>
<dbReference type="OrthoDB" id="4548827at2"/>
<keyword evidence="1" id="KW-1133">Transmembrane helix</keyword>
<evidence type="ECO:0000313" key="3">
    <source>
        <dbReference type="Proteomes" id="UP000269198"/>
    </source>
</evidence>
<proteinExistence type="predicted"/>
<accession>A0A3N0E6Z1</accession>
<dbReference type="AlphaFoldDB" id="A0A3N0E6Z1"/>
<dbReference type="InterPro" id="IPR048136">
    <property type="entry name" value="STM3941-like"/>
</dbReference>
<feature type="transmembrane region" description="Helical" evidence="1">
    <location>
        <begin position="91"/>
        <end position="111"/>
    </location>
</feature>
<organism evidence="2 3">
    <name type="scientific">Halostreptopolyspora alba</name>
    <dbReference type="NCBI Taxonomy" id="2487137"/>
    <lineage>
        <taxon>Bacteria</taxon>
        <taxon>Bacillati</taxon>
        <taxon>Actinomycetota</taxon>
        <taxon>Actinomycetes</taxon>
        <taxon>Streptosporangiales</taxon>
        <taxon>Nocardiopsidaceae</taxon>
        <taxon>Halostreptopolyspora</taxon>
    </lineage>
</organism>
<reference evidence="2 3" key="1">
    <citation type="submission" date="2018-11" db="EMBL/GenBank/DDBJ databases">
        <title>The genome draft of YIM 96095.</title>
        <authorList>
            <person name="Tang S.-K."/>
            <person name="Chunyu W.-X."/>
            <person name="Feng Y.-Z."/>
        </authorList>
    </citation>
    <scope>NUCLEOTIDE SEQUENCE [LARGE SCALE GENOMIC DNA]</scope>
    <source>
        <strain evidence="2 3">YIM 96095</strain>
    </source>
</reference>
<feature type="transmembrane region" description="Helical" evidence="1">
    <location>
        <begin position="30"/>
        <end position="47"/>
    </location>
</feature>
<dbReference type="Proteomes" id="UP000269198">
    <property type="component" value="Unassembled WGS sequence"/>
</dbReference>
<feature type="transmembrane region" description="Helical" evidence="1">
    <location>
        <begin position="123"/>
        <end position="147"/>
    </location>
</feature>
<keyword evidence="3" id="KW-1185">Reference proteome</keyword>
<dbReference type="NCBIfam" id="NF041635">
    <property type="entry name" value="STM3941_fam"/>
    <property type="match status" value="1"/>
</dbReference>
<name>A0A3N0E6Z1_9ACTN</name>
<evidence type="ECO:0008006" key="4">
    <source>
        <dbReference type="Google" id="ProtNLM"/>
    </source>
</evidence>
<evidence type="ECO:0000256" key="1">
    <source>
        <dbReference type="SAM" id="Phobius"/>
    </source>
</evidence>
<protein>
    <recommendedName>
        <fullName evidence="4">PH domain-containing protein</fullName>
    </recommendedName>
</protein>
<evidence type="ECO:0000313" key="2">
    <source>
        <dbReference type="EMBL" id="RNL83616.1"/>
    </source>
</evidence>
<sequence>MGNKTKLIVAFTVTILMSGILVLTGEAWGYLGLLFFGGCGVIVLVMSRRPRRAPGSGDESGWTGAVRGTLPGAHRYTTRTVGVVFPGRRGIALAGAVGSVLFVLLGAWTVAMGLSQSSPPVRIPSLALVVIGAVAVGFFGVCGVLTVRSLFGVPQGVALLPEGIYLRAPAGRAWVRWDDFARAYVGVVSGQSHIALLAHAPELIELTGLNRWLHGTNRGSFGMDVGYPGHHLRVDPEEVVSAIAHYRDSPSAREQLPAPGH</sequence>
<gene>
    <name evidence="2" type="ORF">EFW17_15305</name>
</gene>
<dbReference type="EMBL" id="RJMB01000015">
    <property type="protein sequence ID" value="RNL83616.1"/>
    <property type="molecule type" value="Genomic_DNA"/>
</dbReference>
<comment type="caution">
    <text evidence="2">The sequence shown here is derived from an EMBL/GenBank/DDBJ whole genome shotgun (WGS) entry which is preliminary data.</text>
</comment>
<dbReference type="RefSeq" id="WP_123202076.1">
    <property type="nucleotide sequence ID" value="NZ_RJMB01000015.1"/>
</dbReference>
<feature type="transmembrane region" description="Helical" evidence="1">
    <location>
        <begin position="7"/>
        <end position="24"/>
    </location>
</feature>
<keyword evidence="1" id="KW-0812">Transmembrane</keyword>